<proteinExistence type="predicted"/>
<dbReference type="EMBL" id="UINC01029453">
    <property type="protein sequence ID" value="SVB12192.1"/>
    <property type="molecule type" value="Genomic_DNA"/>
</dbReference>
<evidence type="ECO:0000313" key="1">
    <source>
        <dbReference type="EMBL" id="SVB12192.1"/>
    </source>
</evidence>
<reference evidence="1" key="1">
    <citation type="submission" date="2018-05" db="EMBL/GenBank/DDBJ databases">
        <authorList>
            <person name="Lanie J.A."/>
            <person name="Ng W.-L."/>
            <person name="Kazmierczak K.M."/>
            <person name="Andrzejewski T.M."/>
            <person name="Davidsen T.M."/>
            <person name="Wayne K.J."/>
            <person name="Tettelin H."/>
            <person name="Glass J.I."/>
            <person name="Rusch D."/>
            <person name="Podicherti R."/>
            <person name="Tsui H.-C.T."/>
            <person name="Winkler M.E."/>
        </authorList>
    </citation>
    <scope>NUCLEOTIDE SEQUENCE</scope>
</reference>
<gene>
    <name evidence="1" type="ORF">METZ01_LOCUS165046</name>
</gene>
<organism evidence="1">
    <name type="scientific">marine metagenome</name>
    <dbReference type="NCBI Taxonomy" id="408172"/>
    <lineage>
        <taxon>unclassified sequences</taxon>
        <taxon>metagenomes</taxon>
        <taxon>ecological metagenomes</taxon>
    </lineage>
</organism>
<dbReference type="AlphaFoldDB" id="A0A382BFY6"/>
<sequence>MPVLTKINTNSIAEDAITGDKFAGDAYLANTANQNISGTYSENRLYTSDAYTLSGNATVNSHLTLSSVKPTADVVLTASGAYTITGTGVLSAGSLLAKANTDLTGMTGELGSTVTGAPNLNLTTGTISAGVALDSGMVTRCWTYIDDTSGNITQAGTTAAKVASRSFAIPAISGRKYVISGQQHMTPNNNASGSHASREQFCQLWYGTTLRTVGATQTGDTRLTITVLGRTMASATTADAIGSFGYAYNGSFTAASSVTHYFYTAISVWESNVQQALAVNTTFNPHTAFVLEVMP</sequence>
<protein>
    <submittedName>
        <fullName evidence="1">Uncharacterized protein</fullName>
    </submittedName>
</protein>
<name>A0A382BFY6_9ZZZZ</name>
<accession>A0A382BFY6</accession>